<name>A0A368FU54_ANCCA</name>
<accession>A0A368FU54</accession>
<proteinExistence type="predicted"/>
<organism evidence="1 2">
    <name type="scientific">Ancylostoma caninum</name>
    <name type="common">Dog hookworm</name>
    <dbReference type="NCBI Taxonomy" id="29170"/>
    <lineage>
        <taxon>Eukaryota</taxon>
        <taxon>Metazoa</taxon>
        <taxon>Ecdysozoa</taxon>
        <taxon>Nematoda</taxon>
        <taxon>Chromadorea</taxon>
        <taxon>Rhabditida</taxon>
        <taxon>Rhabditina</taxon>
        <taxon>Rhabditomorpha</taxon>
        <taxon>Strongyloidea</taxon>
        <taxon>Ancylostomatidae</taxon>
        <taxon>Ancylostomatinae</taxon>
        <taxon>Ancylostoma</taxon>
    </lineage>
</organism>
<keyword evidence="2" id="KW-1185">Reference proteome</keyword>
<dbReference type="AlphaFoldDB" id="A0A368FU54"/>
<protein>
    <submittedName>
        <fullName evidence="1">Uncharacterized protein</fullName>
    </submittedName>
</protein>
<evidence type="ECO:0000313" key="2">
    <source>
        <dbReference type="Proteomes" id="UP000252519"/>
    </source>
</evidence>
<reference evidence="1 2" key="1">
    <citation type="submission" date="2014-10" db="EMBL/GenBank/DDBJ databases">
        <title>Draft genome of the hookworm Ancylostoma caninum.</title>
        <authorList>
            <person name="Mitreva M."/>
        </authorList>
    </citation>
    <scope>NUCLEOTIDE SEQUENCE [LARGE SCALE GENOMIC DNA]</scope>
    <source>
        <strain evidence="1 2">Baltimore</strain>
    </source>
</reference>
<sequence>MTKQPHKPLCSLYNSGSANEISQAQLKGTSFMSKYLTYTSLRIRDLGATCADEFDFCTYVSDVLHSLRKCDYCSNIAIPHGLTRKL</sequence>
<comment type="caution">
    <text evidence="1">The sequence shown here is derived from an EMBL/GenBank/DDBJ whole genome shotgun (WGS) entry which is preliminary data.</text>
</comment>
<evidence type="ECO:0000313" key="1">
    <source>
        <dbReference type="EMBL" id="RCN35622.1"/>
    </source>
</evidence>
<gene>
    <name evidence="1" type="ORF">ANCCAN_18512</name>
</gene>
<dbReference type="Proteomes" id="UP000252519">
    <property type="component" value="Unassembled WGS sequence"/>
</dbReference>
<dbReference type="EMBL" id="JOJR01000641">
    <property type="protein sequence ID" value="RCN35622.1"/>
    <property type="molecule type" value="Genomic_DNA"/>
</dbReference>